<dbReference type="PROSITE" id="PS50991">
    <property type="entry name" value="PYR_CT"/>
    <property type="match status" value="1"/>
</dbReference>
<name>A0A0M3APD0_9SPHN</name>
<dbReference type="NCBIfam" id="TIGR03217">
    <property type="entry name" value="4OH_2_O_val_ald"/>
    <property type="match status" value="1"/>
</dbReference>
<feature type="active site" description="Proton acceptor" evidence="6">
    <location>
        <position position="22"/>
    </location>
</feature>
<keyword evidence="4 6" id="KW-0464">Manganese</keyword>
<dbReference type="Proteomes" id="UP000033874">
    <property type="component" value="Unassembled WGS sequence"/>
</dbReference>
<keyword evidence="3 6" id="KW-0058">Aromatic hydrocarbons catabolism</keyword>
<dbReference type="InterPro" id="IPR035685">
    <property type="entry name" value="DRE_TIM_HOA"/>
</dbReference>
<comment type="catalytic activity">
    <reaction evidence="6">
        <text>(S)-4-hydroxy-2-oxopentanoate = acetaldehyde + pyruvate</text>
        <dbReference type="Rhea" id="RHEA:22624"/>
        <dbReference type="ChEBI" id="CHEBI:15343"/>
        <dbReference type="ChEBI" id="CHEBI:15361"/>
        <dbReference type="ChEBI" id="CHEBI:73143"/>
        <dbReference type="EC" id="4.1.3.39"/>
    </reaction>
</comment>
<dbReference type="PANTHER" id="PTHR10277:SF9">
    <property type="entry name" value="2-ISOPROPYLMALATE SYNTHASE 1, CHLOROPLASTIC-RELATED"/>
    <property type="match status" value="1"/>
</dbReference>
<proteinExistence type="inferred from homology"/>
<feature type="site" description="Transition state stabilizer" evidence="6">
    <location>
        <position position="18"/>
    </location>
</feature>
<dbReference type="Pfam" id="PF00682">
    <property type="entry name" value="HMGL-like"/>
    <property type="match status" value="1"/>
</dbReference>
<dbReference type="RefSeq" id="WP_046765275.1">
    <property type="nucleotide sequence ID" value="NZ_LBIC01000009.1"/>
</dbReference>
<dbReference type="SUPFAM" id="SSF51569">
    <property type="entry name" value="Aldolase"/>
    <property type="match status" value="1"/>
</dbReference>
<dbReference type="InterPro" id="IPR017629">
    <property type="entry name" value="4OH_2_O-val_aldolase"/>
</dbReference>
<feature type="binding site" evidence="6">
    <location>
        <position position="172"/>
    </location>
    <ligand>
        <name>substrate</name>
    </ligand>
</feature>
<evidence type="ECO:0000256" key="2">
    <source>
        <dbReference type="ARBA" id="ARBA00022723"/>
    </source>
</evidence>
<dbReference type="CDD" id="cd07943">
    <property type="entry name" value="DRE_TIM_HOA"/>
    <property type="match status" value="1"/>
</dbReference>
<feature type="binding site" evidence="6">
    <location>
        <position position="201"/>
    </location>
    <ligand>
        <name>Mn(2+)</name>
        <dbReference type="ChEBI" id="CHEBI:29035"/>
    </ligand>
</feature>
<comment type="caution">
    <text evidence="9">The sequence shown here is derived from an EMBL/GenBank/DDBJ whole genome shotgun (WGS) entry which is preliminary data.</text>
</comment>
<dbReference type="GO" id="GO:0009098">
    <property type="term" value="P:L-leucine biosynthetic process"/>
    <property type="evidence" value="ECO:0007669"/>
    <property type="project" value="TreeGrafter"/>
</dbReference>
<protein>
    <recommendedName>
        <fullName evidence="6 7">4-hydroxy-2-oxovalerate aldolase</fullName>
        <shortName evidence="6">HOA</shortName>
        <ecNumber evidence="6 7">4.1.3.39</ecNumber>
    </recommendedName>
    <alternativeName>
        <fullName evidence="6">4-hydroxy-2-keto-pentanoic acid aldolase</fullName>
    </alternativeName>
    <alternativeName>
        <fullName evidence="6">4-hydroxy-2-oxopentanoate aldolase</fullName>
    </alternativeName>
</protein>
<evidence type="ECO:0000256" key="5">
    <source>
        <dbReference type="ARBA" id="ARBA00023239"/>
    </source>
</evidence>
<dbReference type="InterPro" id="IPR000891">
    <property type="entry name" value="PYR_CT"/>
</dbReference>
<dbReference type="PANTHER" id="PTHR10277">
    <property type="entry name" value="HOMOCITRATE SYNTHASE-RELATED"/>
    <property type="match status" value="1"/>
</dbReference>
<feature type="binding site" evidence="6">
    <location>
        <position position="203"/>
    </location>
    <ligand>
        <name>Mn(2+)</name>
        <dbReference type="ChEBI" id="CHEBI:29035"/>
    </ligand>
</feature>
<dbReference type="GO" id="GO:0003852">
    <property type="term" value="F:2-isopropylmalate synthase activity"/>
    <property type="evidence" value="ECO:0007669"/>
    <property type="project" value="TreeGrafter"/>
</dbReference>
<dbReference type="HAMAP" id="MF_01656">
    <property type="entry name" value="HOA"/>
    <property type="match status" value="1"/>
</dbReference>
<dbReference type="PATRIC" id="fig|56193.3.peg.4156"/>
<dbReference type="GO" id="GO:0030145">
    <property type="term" value="F:manganese ion binding"/>
    <property type="evidence" value="ECO:0007669"/>
    <property type="project" value="UniProtKB-UniRule"/>
</dbReference>
<evidence type="ECO:0000313" key="9">
    <source>
        <dbReference type="EMBL" id="KKW90776.1"/>
    </source>
</evidence>
<feature type="binding site" evidence="6">
    <location>
        <begin position="18"/>
        <end position="19"/>
    </location>
    <ligand>
        <name>substrate</name>
    </ligand>
</feature>
<dbReference type="SUPFAM" id="SSF89000">
    <property type="entry name" value="post-HMGL domain-like"/>
    <property type="match status" value="1"/>
</dbReference>
<evidence type="ECO:0000259" key="8">
    <source>
        <dbReference type="PROSITE" id="PS50991"/>
    </source>
</evidence>
<evidence type="ECO:0000256" key="3">
    <source>
        <dbReference type="ARBA" id="ARBA00022797"/>
    </source>
</evidence>
<dbReference type="InterPro" id="IPR013785">
    <property type="entry name" value="Aldolase_TIM"/>
</dbReference>
<dbReference type="Gene3D" id="1.10.8.60">
    <property type="match status" value="1"/>
</dbReference>
<keyword evidence="5 6" id="KW-0456">Lyase</keyword>
<feature type="domain" description="Pyruvate carboxyltransferase" evidence="8">
    <location>
        <begin position="10"/>
        <end position="262"/>
    </location>
</feature>
<comment type="similarity">
    <text evidence="1 6">Belongs to the 4-hydroxy-2-oxovalerate aldolase family.</text>
</comment>
<evidence type="ECO:0000313" key="10">
    <source>
        <dbReference type="Proteomes" id="UP000033874"/>
    </source>
</evidence>
<organism evidence="9 10">
    <name type="scientific">Sphingobium chungbukense</name>
    <dbReference type="NCBI Taxonomy" id="56193"/>
    <lineage>
        <taxon>Bacteria</taxon>
        <taxon>Pseudomonadati</taxon>
        <taxon>Pseudomonadota</taxon>
        <taxon>Alphaproteobacteria</taxon>
        <taxon>Sphingomonadales</taxon>
        <taxon>Sphingomonadaceae</taxon>
        <taxon>Sphingobium</taxon>
    </lineage>
</organism>
<evidence type="ECO:0000256" key="7">
    <source>
        <dbReference type="NCBIfam" id="TIGR03217"/>
    </source>
</evidence>
<dbReference type="EMBL" id="LBIC01000009">
    <property type="protein sequence ID" value="KKW90776.1"/>
    <property type="molecule type" value="Genomic_DNA"/>
</dbReference>
<feature type="binding site" evidence="6">
    <location>
        <position position="201"/>
    </location>
    <ligand>
        <name>substrate</name>
    </ligand>
</feature>
<accession>A0A0M3APD0</accession>
<dbReference type="InterPro" id="IPR050073">
    <property type="entry name" value="2-IPM_HCS-like"/>
</dbReference>
<reference evidence="9 10" key="1">
    <citation type="submission" date="2015-04" db="EMBL/GenBank/DDBJ databases">
        <title>Genome sequence of aromatic hydrocarbons-degrading Sphingobium chungbukense DJ77.</title>
        <authorList>
            <person name="Kim Y.-C."/>
            <person name="Chae J.-C."/>
        </authorList>
    </citation>
    <scope>NUCLEOTIDE SEQUENCE [LARGE SCALE GENOMIC DNA]</scope>
    <source>
        <strain evidence="9 10">DJ77</strain>
    </source>
</reference>
<keyword evidence="10" id="KW-1185">Reference proteome</keyword>
<dbReference type="STRING" id="56193.YP76_19760"/>
<feature type="binding site" evidence="6">
    <location>
        <position position="19"/>
    </location>
    <ligand>
        <name>Mn(2+)</name>
        <dbReference type="ChEBI" id="CHEBI:29035"/>
    </ligand>
</feature>
<dbReference type="GO" id="GO:0008701">
    <property type="term" value="F:4-hydroxy-2-oxovalerate aldolase activity"/>
    <property type="evidence" value="ECO:0007669"/>
    <property type="project" value="UniProtKB-UniRule"/>
</dbReference>
<dbReference type="AlphaFoldDB" id="A0A0M3APD0"/>
<keyword evidence="2 6" id="KW-0479">Metal-binding</keyword>
<evidence type="ECO:0000256" key="6">
    <source>
        <dbReference type="HAMAP-Rule" id="MF_01656"/>
    </source>
</evidence>
<gene>
    <name evidence="9" type="ORF">YP76_19760</name>
</gene>
<evidence type="ECO:0000256" key="1">
    <source>
        <dbReference type="ARBA" id="ARBA00008944"/>
    </source>
</evidence>
<dbReference type="NCBIfam" id="NF006049">
    <property type="entry name" value="PRK08195.1"/>
    <property type="match status" value="1"/>
</dbReference>
<sequence length="341" mass="37062">MTFDPTQTKLYIQDVTLRDGMHAIRHQYGLDHVRKIARALDLAKVDAIEVAHGDGLNGSSFNYGFGAHTDWDWIGAVAEVLEHSVLTTLLLPGIGTVHDLKRAYDLGVRSVRIATHCTEADVSKQHIEAARNLGMDVSGFLMMSHMSEPGALAAQAKLMEDYGAHCVYVTDSGGAMNMAQYKARFEAYDRVLKPETQRGVHAHHNLSLGVANSLVAVEQGAIRVDASLAGMGAGAGNAPLEVFIAAADSYDWNHGCDLYALMDAAEELVRPLQDRPVRVDRETLTLGYAGVYSSFLRHAEKASAEYGIDTRAILTEVGRRKMVGGQEDMIVDIALDLAGQR</sequence>
<evidence type="ECO:0000256" key="4">
    <source>
        <dbReference type="ARBA" id="ARBA00023211"/>
    </source>
</evidence>
<dbReference type="Gene3D" id="3.20.20.70">
    <property type="entry name" value="Aldolase class I"/>
    <property type="match status" value="1"/>
</dbReference>
<feature type="binding site" evidence="6">
    <location>
        <position position="292"/>
    </location>
    <ligand>
        <name>substrate</name>
    </ligand>
</feature>
<dbReference type="EC" id="4.1.3.39" evidence="6 7"/>
<dbReference type="Pfam" id="PF07836">
    <property type="entry name" value="DmpG_comm"/>
    <property type="match status" value="1"/>
</dbReference>
<dbReference type="InterPro" id="IPR012425">
    <property type="entry name" value="DmpG_comm"/>
</dbReference>